<dbReference type="RefSeq" id="WP_127933608.1">
    <property type="nucleotide sequence ID" value="NZ_SAUN01000001.1"/>
</dbReference>
<gene>
    <name evidence="9" type="ORF">EDD27_3875</name>
</gene>
<accession>A0A438M6M2</accession>
<proteinExistence type="inferred from homology"/>
<dbReference type="PANTHER" id="PTHR30193">
    <property type="entry name" value="ABC TRANSPORTER PERMEASE PROTEIN"/>
    <property type="match status" value="1"/>
</dbReference>
<keyword evidence="3" id="KW-1003">Cell membrane</keyword>
<evidence type="ECO:0000256" key="7">
    <source>
        <dbReference type="RuleBase" id="RU363032"/>
    </source>
</evidence>
<keyword evidence="4 7" id="KW-0812">Transmembrane</keyword>
<dbReference type="OrthoDB" id="34224at2"/>
<name>A0A438M6M2_9ACTN</name>
<feature type="transmembrane region" description="Helical" evidence="7">
    <location>
        <begin position="103"/>
        <end position="123"/>
    </location>
</feature>
<sequence>MRANSRVAYLYILPGFLVFALFVLVPLGHTAWLSLYDWDGITLGTWTGLDNYTEQLADPDVRTAFSHSMVFLFFFAALPVGLGLVLASVLSRFRLRGLGFFRTVIFLPQVVTAVVVGIAWRWMYADEGTINQLLSAVGLDGLARAWLGDFTWALPALGLVGTWVMSGLCMVLFLAGISKIDASLYEAARVDGAGPVREFFAVTLPGLKQEMAVGLTLTTIAALRSFDLVYVTTGGGPGNATNVPGFEIYKLAFRQGAVGEACAVAVMLTVLIFTVVLLITRLLREKL</sequence>
<evidence type="ECO:0000256" key="5">
    <source>
        <dbReference type="ARBA" id="ARBA00022989"/>
    </source>
</evidence>
<dbReference type="GO" id="GO:0005886">
    <property type="term" value="C:plasma membrane"/>
    <property type="evidence" value="ECO:0007669"/>
    <property type="project" value="UniProtKB-SubCell"/>
</dbReference>
<comment type="caution">
    <text evidence="9">The sequence shown here is derived from an EMBL/GenBank/DDBJ whole genome shotgun (WGS) entry which is preliminary data.</text>
</comment>
<dbReference type="InterPro" id="IPR051393">
    <property type="entry name" value="ABC_transporter_permease"/>
</dbReference>
<evidence type="ECO:0000256" key="2">
    <source>
        <dbReference type="ARBA" id="ARBA00022448"/>
    </source>
</evidence>
<keyword evidence="5 7" id="KW-1133">Transmembrane helix</keyword>
<keyword evidence="10" id="KW-1185">Reference proteome</keyword>
<dbReference type="AlphaFoldDB" id="A0A438M6M2"/>
<reference evidence="9 10" key="1">
    <citation type="submission" date="2019-01" db="EMBL/GenBank/DDBJ databases">
        <title>Sequencing the genomes of 1000 actinobacteria strains.</title>
        <authorList>
            <person name="Klenk H.-P."/>
        </authorList>
    </citation>
    <scope>NUCLEOTIDE SEQUENCE [LARGE SCALE GENOMIC DNA]</scope>
    <source>
        <strain evidence="9 10">DSM 43925</strain>
    </source>
</reference>
<dbReference type="Proteomes" id="UP000284824">
    <property type="component" value="Unassembled WGS sequence"/>
</dbReference>
<feature type="transmembrane region" description="Helical" evidence="7">
    <location>
        <begin position="257"/>
        <end position="279"/>
    </location>
</feature>
<evidence type="ECO:0000256" key="6">
    <source>
        <dbReference type="ARBA" id="ARBA00023136"/>
    </source>
</evidence>
<evidence type="ECO:0000259" key="8">
    <source>
        <dbReference type="PROSITE" id="PS50928"/>
    </source>
</evidence>
<evidence type="ECO:0000313" key="10">
    <source>
        <dbReference type="Proteomes" id="UP000284824"/>
    </source>
</evidence>
<evidence type="ECO:0000256" key="4">
    <source>
        <dbReference type="ARBA" id="ARBA00022692"/>
    </source>
</evidence>
<dbReference type="InterPro" id="IPR035906">
    <property type="entry name" value="MetI-like_sf"/>
</dbReference>
<dbReference type="EMBL" id="SAUN01000001">
    <property type="protein sequence ID" value="RVX41354.1"/>
    <property type="molecule type" value="Genomic_DNA"/>
</dbReference>
<dbReference type="GO" id="GO:0055085">
    <property type="term" value="P:transmembrane transport"/>
    <property type="evidence" value="ECO:0007669"/>
    <property type="project" value="InterPro"/>
</dbReference>
<keyword evidence="6 7" id="KW-0472">Membrane</keyword>
<evidence type="ECO:0000313" key="9">
    <source>
        <dbReference type="EMBL" id="RVX41354.1"/>
    </source>
</evidence>
<evidence type="ECO:0000256" key="1">
    <source>
        <dbReference type="ARBA" id="ARBA00004651"/>
    </source>
</evidence>
<organism evidence="9 10">
    <name type="scientific">Nonomuraea polychroma</name>
    <dbReference type="NCBI Taxonomy" id="46176"/>
    <lineage>
        <taxon>Bacteria</taxon>
        <taxon>Bacillati</taxon>
        <taxon>Actinomycetota</taxon>
        <taxon>Actinomycetes</taxon>
        <taxon>Streptosporangiales</taxon>
        <taxon>Streptosporangiaceae</taxon>
        <taxon>Nonomuraea</taxon>
    </lineage>
</organism>
<evidence type="ECO:0000256" key="3">
    <source>
        <dbReference type="ARBA" id="ARBA00022475"/>
    </source>
</evidence>
<feature type="domain" description="ABC transmembrane type-1" evidence="8">
    <location>
        <begin position="65"/>
        <end position="279"/>
    </location>
</feature>
<protein>
    <submittedName>
        <fullName evidence="9">Raffinose/stachyose/melibiose transport system permease protein</fullName>
    </submittedName>
</protein>
<keyword evidence="2 7" id="KW-0813">Transport</keyword>
<dbReference type="Gene3D" id="1.10.3720.10">
    <property type="entry name" value="MetI-like"/>
    <property type="match status" value="1"/>
</dbReference>
<comment type="similarity">
    <text evidence="7">Belongs to the binding-protein-dependent transport system permease family.</text>
</comment>
<comment type="subcellular location">
    <subcellularLocation>
        <location evidence="1 7">Cell membrane</location>
        <topology evidence="1 7">Multi-pass membrane protein</topology>
    </subcellularLocation>
</comment>
<dbReference type="PANTHER" id="PTHR30193:SF37">
    <property type="entry name" value="INNER MEMBRANE ABC TRANSPORTER PERMEASE PROTEIN YCJO"/>
    <property type="match status" value="1"/>
</dbReference>
<feature type="transmembrane region" description="Helical" evidence="7">
    <location>
        <begin position="152"/>
        <end position="175"/>
    </location>
</feature>
<dbReference type="Pfam" id="PF00528">
    <property type="entry name" value="BPD_transp_1"/>
    <property type="match status" value="1"/>
</dbReference>
<dbReference type="InterPro" id="IPR000515">
    <property type="entry name" value="MetI-like"/>
</dbReference>
<feature type="transmembrane region" description="Helical" evidence="7">
    <location>
        <begin position="7"/>
        <end position="28"/>
    </location>
</feature>
<dbReference type="PROSITE" id="PS50928">
    <property type="entry name" value="ABC_TM1"/>
    <property type="match status" value="1"/>
</dbReference>
<dbReference type="SUPFAM" id="SSF161098">
    <property type="entry name" value="MetI-like"/>
    <property type="match status" value="1"/>
</dbReference>
<dbReference type="CDD" id="cd06261">
    <property type="entry name" value="TM_PBP2"/>
    <property type="match status" value="1"/>
</dbReference>
<feature type="transmembrane region" description="Helical" evidence="7">
    <location>
        <begin position="69"/>
        <end position="91"/>
    </location>
</feature>
<dbReference type="SUPFAM" id="SSF160964">
    <property type="entry name" value="MalF N-terminal region-like"/>
    <property type="match status" value="1"/>
</dbReference>